<dbReference type="Proteomes" id="UP000030751">
    <property type="component" value="Unassembled WGS sequence"/>
</dbReference>
<reference evidence="1" key="1">
    <citation type="submission" date="2011-10" db="EMBL/GenBank/DDBJ databases">
        <title>The Genome Sequence of Fusarium oxysporum HDV247.</title>
        <authorList>
            <consortium name="The Broad Institute Genome Sequencing Platform"/>
            <person name="Ma L.-J."/>
            <person name="Gale L.R."/>
            <person name="Schwartz D.C."/>
            <person name="Zhou S."/>
            <person name="Corby-Kistler H."/>
            <person name="Young S.K."/>
            <person name="Zeng Q."/>
            <person name="Gargeya S."/>
            <person name="Fitzgerald M."/>
            <person name="Haas B."/>
            <person name="Abouelleil A."/>
            <person name="Alvarado L."/>
            <person name="Arachchi H.M."/>
            <person name="Berlin A."/>
            <person name="Brown A."/>
            <person name="Chapman S.B."/>
            <person name="Chen Z."/>
            <person name="Dunbar C."/>
            <person name="Freedman E."/>
            <person name="Gearin G."/>
            <person name="Goldberg J."/>
            <person name="Griggs A."/>
            <person name="Gujja S."/>
            <person name="Heiman D."/>
            <person name="Howarth C."/>
            <person name="Larson L."/>
            <person name="Lui A."/>
            <person name="MacDonald P.J.P."/>
            <person name="Montmayeur A."/>
            <person name="Murphy C."/>
            <person name="Neiman D."/>
            <person name="Pearson M."/>
            <person name="Priest M."/>
            <person name="Roberts A."/>
            <person name="Saif S."/>
            <person name="Shea T."/>
            <person name="Shenoy N."/>
            <person name="Sisk P."/>
            <person name="Stolte C."/>
            <person name="Sykes S."/>
            <person name="Wortman J."/>
            <person name="Nusbaum C."/>
            <person name="Birren B."/>
        </authorList>
    </citation>
    <scope>NUCLEOTIDE SEQUENCE [LARGE SCALE GENOMIC DNA]</scope>
    <source>
        <strain evidence="1">HDV247</strain>
    </source>
</reference>
<proteinExistence type="predicted"/>
<gene>
    <name evidence="1" type="ORF">FOVG_04716</name>
</gene>
<organism evidence="1">
    <name type="scientific">Fusarium oxysporum f. sp. pisi HDV247</name>
    <dbReference type="NCBI Taxonomy" id="1080344"/>
    <lineage>
        <taxon>Eukaryota</taxon>
        <taxon>Fungi</taxon>
        <taxon>Dikarya</taxon>
        <taxon>Ascomycota</taxon>
        <taxon>Pezizomycotina</taxon>
        <taxon>Sordariomycetes</taxon>
        <taxon>Hypocreomycetidae</taxon>
        <taxon>Hypocreales</taxon>
        <taxon>Nectriaceae</taxon>
        <taxon>Fusarium</taxon>
        <taxon>Fusarium oxysporum species complex</taxon>
    </lineage>
</organism>
<dbReference type="HOGENOM" id="CLU_3359701_0_0_1"/>
<dbReference type="AlphaFoldDB" id="W9Q7A3"/>
<evidence type="ECO:0000313" key="1">
    <source>
        <dbReference type="EMBL" id="EXA47680.1"/>
    </source>
</evidence>
<protein>
    <submittedName>
        <fullName evidence="1">Uncharacterized protein</fullName>
    </submittedName>
</protein>
<accession>W9Q7A3</accession>
<sequence>MLDVTDIPAMNAMNSEYGTLLRPRELGSVGSRELLL</sequence>
<dbReference type="EMBL" id="JH650970">
    <property type="protein sequence ID" value="EXA47680.1"/>
    <property type="molecule type" value="Genomic_DNA"/>
</dbReference>
<reference evidence="1" key="2">
    <citation type="submission" date="2012-05" db="EMBL/GenBank/DDBJ databases">
        <title>Annotation of the Genome Sequence of Fusarium oxysporum HDV247.</title>
        <authorList>
            <consortium name="The Broad Institute Genomics Platform"/>
            <person name="Ma L.-J."/>
            <person name="Corby-Kistler H."/>
            <person name="Broz K."/>
            <person name="Gale L.R."/>
            <person name="Jonkers W."/>
            <person name="O'Donnell K."/>
            <person name="Ploetz R."/>
            <person name="Steinberg C."/>
            <person name="Schwartz D.C."/>
            <person name="VanEtten H."/>
            <person name="Zhou S."/>
            <person name="Young S.K."/>
            <person name="Zeng Q."/>
            <person name="Gargeya S."/>
            <person name="Fitzgerald M."/>
            <person name="Abouelleil A."/>
            <person name="Alvarado L."/>
            <person name="Chapman S.B."/>
            <person name="Gainer-Dewar J."/>
            <person name="Goldberg J."/>
            <person name="Griggs A."/>
            <person name="Gujja S."/>
            <person name="Hansen M."/>
            <person name="Howarth C."/>
            <person name="Imamovic A."/>
            <person name="Ireland A."/>
            <person name="Larimer J."/>
            <person name="McCowan C."/>
            <person name="Murphy C."/>
            <person name="Pearson M."/>
            <person name="Poon T.W."/>
            <person name="Priest M."/>
            <person name="Roberts A."/>
            <person name="Saif S."/>
            <person name="Shea T."/>
            <person name="Sykes S."/>
            <person name="Wortman J."/>
            <person name="Nusbaum C."/>
            <person name="Birren B."/>
        </authorList>
    </citation>
    <scope>NUCLEOTIDE SEQUENCE</scope>
    <source>
        <strain evidence="1">HDV247</strain>
    </source>
</reference>
<name>W9Q7A3_FUSOX</name>